<evidence type="ECO:0000313" key="1">
    <source>
        <dbReference type="EMBL" id="OGC86696.1"/>
    </source>
</evidence>
<proteinExistence type="predicted"/>
<reference evidence="1 2" key="1">
    <citation type="journal article" date="2016" name="Nat. Commun.">
        <title>Thousands of microbial genomes shed light on interconnected biogeochemical processes in an aquifer system.</title>
        <authorList>
            <person name="Anantharaman K."/>
            <person name="Brown C.T."/>
            <person name="Hug L.A."/>
            <person name="Sharon I."/>
            <person name="Castelle C.J."/>
            <person name="Probst A.J."/>
            <person name="Thomas B.C."/>
            <person name="Singh A."/>
            <person name="Wilkins M.J."/>
            <person name="Karaoz U."/>
            <person name="Brodie E.L."/>
            <person name="Williams K.H."/>
            <person name="Hubbard S.S."/>
            <person name="Banfield J.F."/>
        </authorList>
    </citation>
    <scope>NUCLEOTIDE SEQUENCE [LARGE SCALE GENOMIC DNA]</scope>
</reference>
<comment type="caution">
    <text evidence="1">The sequence shown here is derived from an EMBL/GenBank/DDBJ whole genome shotgun (WGS) entry which is preliminary data.</text>
</comment>
<organism evidence="1 2">
    <name type="scientific">Candidatus Adlerbacteria bacterium RIFCSPLOWO2_01_FULL_54_21b</name>
    <dbReference type="NCBI Taxonomy" id="1797245"/>
    <lineage>
        <taxon>Bacteria</taxon>
        <taxon>Candidatus Adleribacteriota</taxon>
    </lineage>
</organism>
<sequence length="111" mass="11902">MCILSRALLAAFLVIGLSLPVATLAAGIPFGGRVATIFYCLNGVIYENIIGPKGGLYIWVPGTLTFAHYQIRPGVNQIGTADVIFPCVVSYHPLYIVWAPRIQIIGTSLAI</sequence>
<name>A0A1F4XYU1_9BACT</name>
<gene>
    <name evidence="1" type="ORF">A2949_02345</name>
</gene>
<accession>A0A1F4XYU1</accession>
<dbReference type="Proteomes" id="UP000178585">
    <property type="component" value="Unassembled WGS sequence"/>
</dbReference>
<protein>
    <submittedName>
        <fullName evidence="1">Uncharacterized protein</fullName>
    </submittedName>
</protein>
<dbReference type="EMBL" id="MEWZ01000016">
    <property type="protein sequence ID" value="OGC86696.1"/>
    <property type="molecule type" value="Genomic_DNA"/>
</dbReference>
<dbReference type="AlphaFoldDB" id="A0A1F4XYU1"/>
<evidence type="ECO:0000313" key="2">
    <source>
        <dbReference type="Proteomes" id="UP000178585"/>
    </source>
</evidence>